<dbReference type="InterPro" id="IPR041682">
    <property type="entry name" value="AAA_14"/>
</dbReference>
<sequence length="424" mass="47300">MHKYKTRIADIILQKRLQSKGAVLIEGAKWCGKTTTASQFANSILYMQDPATKNQNLKMADIAPGKLLQGETPRLIDEWQLAPKLWDAVRFEVDQRDEFNQFILTGSAVPADLADISHTGIGRIARMTMRPMSLFESGESAGSVSIKELFAGNAQIDGTNKLTIEDIAYLICRGGWPKALDCNQEIALQQAIDYYDAVVNMDISRVDNVERNPERTKKILQSYARFIGSQTKIPTIKEDVRTSEADTISDATVSSYIDALKKIFVVEDCPAWNPNLRSKTAIRTSNTRYFTDPSIAAAAMGIGPQDLINDLNTMGLFFENLCLRDLRIYAEVLDGNVYHYRDKSGLECDAVIHLRNGSYGLIEIKLGGDTLINEGVATLNKLAKDIDTTRMKQPSFKMILTGLGNYAYKREDDIFIVPVSCLKM</sequence>
<dbReference type="InterPro" id="IPR025420">
    <property type="entry name" value="DUF4143"/>
</dbReference>
<dbReference type="Proteomes" id="UP001058120">
    <property type="component" value="Chromosome"/>
</dbReference>
<keyword evidence="4" id="KW-1185">Reference proteome</keyword>
<dbReference type="GO" id="GO:0005524">
    <property type="term" value="F:ATP binding"/>
    <property type="evidence" value="ECO:0007669"/>
    <property type="project" value="UniProtKB-KW"/>
</dbReference>
<proteinExistence type="predicted"/>
<organism evidence="3 4">
    <name type="scientific">Taurinivorans muris</name>
    <dbReference type="NCBI Taxonomy" id="2787751"/>
    <lineage>
        <taxon>Bacteria</taxon>
        <taxon>Pseudomonadati</taxon>
        <taxon>Thermodesulfobacteriota</taxon>
        <taxon>Desulfovibrionia</taxon>
        <taxon>Desulfovibrionales</taxon>
        <taxon>Desulfovibrionaceae</taxon>
        <taxon>Taurinivorans</taxon>
    </lineage>
</organism>
<dbReference type="SUPFAM" id="SSF52540">
    <property type="entry name" value="P-loop containing nucleoside triphosphate hydrolases"/>
    <property type="match status" value="1"/>
</dbReference>
<reference evidence="3" key="1">
    <citation type="submission" date="2020-12" db="EMBL/GenBank/DDBJ databases">
        <title>Taurinivorans muris gen. nov., sp. nov., fundamental and realized metabolic niche of a ubiquitous sulfidogenic bacterium in the murine intestine.</title>
        <authorList>
            <person name="Ye H."/>
            <person name="Hanson B.T."/>
            <person name="Loy A."/>
        </authorList>
    </citation>
    <scope>NUCLEOTIDE SEQUENCE</scope>
    <source>
        <strain evidence="3">LT0009</strain>
    </source>
</reference>
<dbReference type="PANTHER" id="PTHR43566">
    <property type="entry name" value="CONSERVED PROTEIN"/>
    <property type="match status" value="1"/>
</dbReference>
<evidence type="ECO:0000259" key="2">
    <source>
        <dbReference type="Pfam" id="PF13635"/>
    </source>
</evidence>
<dbReference type="PANTHER" id="PTHR43566:SF2">
    <property type="entry name" value="DUF4143 DOMAIN-CONTAINING PROTEIN"/>
    <property type="match status" value="1"/>
</dbReference>
<feature type="domain" description="AAA" evidence="1">
    <location>
        <begin position="21"/>
        <end position="136"/>
    </location>
</feature>
<dbReference type="InterPro" id="IPR027417">
    <property type="entry name" value="P-loop_NTPase"/>
</dbReference>
<name>A0ABY5Y3Q8_9BACT</name>
<dbReference type="RefSeq" id="WP_334315742.1">
    <property type="nucleotide sequence ID" value="NZ_CP065938.1"/>
</dbReference>
<protein>
    <submittedName>
        <fullName evidence="3">ATP-binding protein</fullName>
    </submittedName>
</protein>
<keyword evidence="3" id="KW-0547">Nucleotide-binding</keyword>
<accession>A0ABY5Y3Q8</accession>
<feature type="domain" description="DUF4143" evidence="2">
    <location>
        <begin position="201"/>
        <end position="366"/>
    </location>
</feature>
<gene>
    <name evidence="3" type="ORF">JBF11_02160</name>
</gene>
<dbReference type="Pfam" id="PF13173">
    <property type="entry name" value="AAA_14"/>
    <property type="match status" value="1"/>
</dbReference>
<dbReference type="Pfam" id="PF13635">
    <property type="entry name" value="DUF4143"/>
    <property type="match status" value="1"/>
</dbReference>
<keyword evidence="3" id="KW-0067">ATP-binding</keyword>
<dbReference type="EMBL" id="CP065938">
    <property type="protein sequence ID" value="UWX06141.1"/>
    <property type="molecule type" value="Genomic_DNA"/>
</dbReference>
<evidence type="ECO:0000259" key="1">
    <source>
        <dbReference type="Pfam" id="PF13173"/>
    </source>
</evidence>
<evidence type="ECO:0000313" key="3">
    <source>
        <dbReference type="EMBL" id="UWX06141.1"/>
    </source>
</evidence>
<evidence type="ECO:0000313" key="4">
    <source>
        <dbReference type="Proteomes" id="UP001058120"/>
    </source>
</evidence>